<reference evidence="2 3" key="1">
    <citation type="journal article" date="2024" name="Nat. Commun.">
        <title>Phylogenomics reveals the evolutionary origins of lichenization in chlorophyte algae.</title>
        <authorList>
            <person name="Puginier C."/>
            <person name="Libourel C."/>
            <person name="Otte J."/>
            <person name="Skaloud P."/>
            <person name="Haon M."/>
            <person name="Grisel S."/>
            <person name="Petersen M."/>
            <person name="Berrin J.G."/>
            <person name="Delaux P.M."/>
            <person name="Dal Grande F."/>
            <person name="Keller J."/>
        </authorList>
    </citation>
    <scope>NUCLEOTIDE SEQUENCE [LARGE SCALE GENOMIC DNA]</scope>
    <source>
        <strain evidence="2 3">SAG 2036</strain>
    </source>
</reference>
<dbReference type="Pfam" id="PF08241">
    <property type="entry name" value="Methyltransf_11"/>
    <property type="match status" value="1"/>
</dbReference>
<evidence type="ECO:0000313" key="2">
    <source>
        <dbReference type="EMBL" id="KAK9803826.1"/>
    </source>
</evidence>
<sequence length="152" mass="16530">MDPVRFPATTVASVTDYDAYADKYDELDGGRTADVFGFPDLRRGLLQQASGAVLEVGIGTGLNLPYYNPRNISKLAAIDKSRGMLQQASKRLQETQFAAIAELQEGLAESLPFATDSFDTTVDTFSLCVYANPLRALQEMARVTRPGGQCDL</sequence>
<dbReference type="CDD" id="cd02440">
    <property type="entry name" value="AdoMet_MTases"/>
    <property type="match status" value="1"/>
</dbReference>
<dbReference type="EMBL" id="JALJOQ010000055">
    <property type="protein sequence ID" value="KAK9803826.1"/>
    <property type="molecule type" value="Genomic_DNA"/>
</dbReference>
<dbReference type="InterPro" id="IPR013216">
    <property type="entry name" value="Methyltransf_11"/>
</dbReference>
<accession>A0AAW1P203</accession>
<name>A0AAW1P203_9CHLO</name>
<dbReference type="InterPro" id="IPR029063">
    <property type="entry name" value="SAM-dependent_MTases_sf"/>
</dbReference>
<organism evidence="2 3">
    <name type="scientific">Symbiochloris irregularis</name>
    <dbReference type="NCBI Taxonomy" id="706552"/>
    <lineage>
        <taxon>Eukaryota</taxon>
        <taxon>Viridiplantae</taxon>
        <taxon>Chlorophyta</taxon>
        <taxon>core chlorophytes</taxon>
        <taxon>Trebouxiophyceae</taxon>
        <taxon>Trebouxiales</taxon>
        <taxon>Trebouxiaceae</taxon>
        <taxon>Symbiochloris</taxon>
    </lineage>
</organism>
<gene>
    <name evidence="2" type="ORF">WJX73_004169</name>
</gene>
<evidence type="ECO:0000313" key="3">
    <source>
        <dbReference type="Proteomes" id="UP001465755"/>
    </source>
</evidence>
<proteinExistence type="predicted"/>
<dbReference type="Proteomes" id="UP001465755">
    <property type="component" value="Unassembled WGS sequence"/>
</dbReference>
<protein>
    <recommendedName>
        <fullName evidence="1">Methyltransferase type 11 domain-containing protein</fullName>
    </recommendedName>
</protein>
<dbReference type="InterPro" id="IPR052356">
    <property type="entry name" value="Thiol_S-MT"/>
</dbReference>
<dbReference type="PANTHER" id="PTHR45036">
    <property type="entry name" value="METHYLTRANSFERASE LIKE 7B"/>
    <property type="match status" value="1"/>
</dbReference>
<dbReference type="GO" id="GO:0008757">
    <property type="term" value="F:S-adenosylmethionine-dependent methyltransferase activity"/>
    <property type="evidence" value="ECO:0007669"/>
    <property type="project" value="InterPro"/>
</dbReference>
<dbReference type="AlphaFoldDB" id="A0AAW1P203"/>
<dbReference type="PANTHER" id="PTHR45036:SF1">
    <property type="entry name" value="METHYLTRANSFERASE LIKE 7A"/>
    <property type="match status" value="1"/>
</dbReference>
<keyword evidence="3" id="KW-1185">Reference proteome</keyword>
<dbReference type="SUPFAM" id="SSF53335">
    <property type="entry name" value="S-adenosyl-L-methionine-dependent methyltransferases"/>
    <property type="match status" value="1"/>
</dbReference>
<feature type="domain" description="Methyltransferase type 11" evidence="1">
    <location>
        <begin position="54"/>
        <end position="150"/>
    </location>
</feature>
<dbReference type="Gene3D" id="3.40.50.150">
    <property type="entry name" value="Vaccinia Virus protein VP39"/>
    <property type="match status" value="1"/>
</dbReference>
<comment type="caution">
    <text evidence="2">The sequence shown here is derived from an EMBL/GenBank/DDBJ whole genome shotgun (WGS) entry which is preliminary data.</text>
</comment>
<evidence type="ECO:0000259" key="1">
    <source>
        <dbReference type="Pfam" id="PF08241"/>
    </source>
</evidence>